<feature type="transmembrane region" description="Helical" evidence="1">
    <location>
        <begin position="114"/>
        <end position="133"/>
    </location>
</feature>
<proteinExistence type="predicted"/>
<protein>
    <submittedName>
        <fullName evidence="4">Sigma factor regulatory protein, FecR/PupR family</fullName>
    </submittedName>
</protein>
<evidence type="ECO:0000313" key="5">
    <source>
        <dbReference type="Proteomes" id="UP000266313"/>
    </source>
</evidence>
<dbReference type="InterPro" id="IPR006860">
    <property type="entry name" value="FecR"/>
</dbReference>
<dbReference type="RefSeq" id="WP_119627989.1">
    <property type="nucleotide sequence ID" value="NZ_AP017928.1"/>
</dbReference>
<dbReference type="OrthoDB" id="9798846at2"/>
<organism evidence="4 5">
    <name type="scientific">Methylocaldum marinum</name>
    <dbReference type="NCBI Taxonomy" id="1432792"/>
    <lineage>
        <taxon>Bacteria</taxon>
        <taxon>Pseudomonadati</taxon>
        <taxon>Pseudomonadota</taxon>
        <taxon>Gammaproteobacteria</taxon>
        <taxon>Methylococcales</taxon>
        <taxon>Methylococcaceae</taxon>
        <taxon>Methylocaldum</taxon>
    </lineage>
</organism>
<gene>
    <name evidence="4" type="ORF">sS8_0178</name>
</gene>
<evidence type="ECO:0000313" key="4">
    <source>
        <dbReference type="EMBL" id="BBA32146.1"/>
    </source>
</evidence>
<dbReference type="Gene3D" id="2.60.120.1440">
    <property type="match status" value="1"/>
</dbReference>
<keyword evidence="5" id="KW-1185">Reference proteome</keyword>
<feature type="domain" description="FecR protein" evidence="2">
    <location>
        <begin position="147"/>
        <end position="238"/>
    </location>
</feature>
<dbReference type="Pfam" id="PF04773">
    <property type="entry name" value="FecR"/>
    <property type="match status" value="1"/>
</dbReference>
<name>A0A286P3C4_9GAMM</name>
<sequence length="353" mass="38834">MSPSSRDSSPDLTEQAIEWFVLLHSEEAGADQHGQFAAWLARSPAHGEAYAAVEKLYGDMRQVAQAAQMHRAESISKPVQTARATRHPLGAATPEFSGKTAPRKTLWNRYGSRLLQTGLAAAAVWLFAILLILPEQFHLSDAWLSDHYTRTGEQREIRLADGSQVLLNTNSAVTVDYGPRLRQVRLLHGQARFEVAADAARPFEVISDDLKARALGTVFEVYRKETGEISVTVQEHAVSVTAGDGAAAVVEQGQRILYRPGHGLEAPEAVNLKLAAGWQQRRIMISDRPLGELLAEVDRYRLGRVFITDPELAKLPVTGVFSLDDPDAILVSVSKALALRSTQLGPWWIALHR</sequence>
<keyword evidence="1" id="KW-1133">Transmembrane helix</keyword>
<keyword evidence="1" id="KW-0472">Membrane</keyword>
<dbReference type="InterPro" id="IPR012373">
    <property type="entry name" value="Ferrdict_sens_TM"/>
</dbReference>
<dbReference type="Proteomes" id="UP000266313">
    <property type="component" value="Chromosome"/>
</dbReference>
<dbReference type="AlphaFoldDB" id="A0A286P3C4"/>
<dbReference type="InterPro" id="IPR032623">
    <property type="entry name" value="FecR_N"/>
</dbReference>
<dbReference type="EMBL" id="AP017928">
    <property type="protein sequence ID" value="BBA32146.1"/>
    <property type="molecule type" value="Genomic_DNA"/>
</dbReference>
<feature type="domain" description="FecR N-terminal" evidence="3">
    <location>
        <begin position="14"/>
        <end position="56"/>
    </location>
</feature>
<keyword evidence="1" id="KW-0812">Transmembrane</keyword>
<evidence type="ECO:0000259" key="3">
    <source>
        <dbReference type="Pfam" id="PF16220"/>
    </source>
</evidence>
<accession>A0A286P3C4</accession>
<dbReference type="PANTHER" id="PTHR30273:SF2">
    <property type="entry name" value="PROTEIN FECR"/>
    <property type="match status" value="1"/>
</dbReference>
<reference evidence="4 5" key="1">
    <citation type="submission" date="2016-12" db="EMBL/GenBank/DDBJ databases">
        <title>Genome sequencing of Methylocaldum marinum.</title>
        <authorList>
            <person name="Takeuchi M."/>
            <person name="Kamagata Y."/>
            <person name="Hiraoka S."/>
            <person name="Oshima K."/>
            <person name="Hattori M."/>
            <person name="Iwasaki W."/>
        </authorList>
    </citation>
    <scope>NUCLEOTIDE SEQUENCE [LARGE SCALE GENOMIC DNA]</scope>
    <source>
        <strain evidence="4 5">S8</strain>
    </source>
</reference>
<dbReference type="Pfam" id="PF16220">
    <property type="entry name" value="DUF4880"/>
    <property type="match status" value="1"/>
</dbReference>
<dbReference type="PANTHER" id="PTHR30273">
    <property type="entry name" value="PERIPLASMIC SIGNAL SENSOR AND SIGMA FACTOR ACTIVATOR FECR-RELATED"/>
    <property type="match status" value="1"/>
</dbReference>
<evidence type="ECO:0000256" key="1">
    <source>
        <dbReference type="SAM" id="Phobius"/>
    </source>
</evidence>
<evidence type="ECO:0000259" key="2">
    <source>
        <dbReference type="Pfam" id="PF04773"/>
    </source>
</evidence>
<dbReference type="PIRSF" id="PIRSF018266">
    <property type="entry name" value="FecR"/>
    <property type="match status" value="1"/>
</dbReference>
<dbReference type="GO" id="GO:0016989">
    <property type="term" value="F:sigma factor antagonist activity"/>
    <property type="evidence" value="ECO:0007669"/>
    <property type="project" value="TreeGrafter"/>
</dbReference>
<dbReference type="KEGG" id="mmai:sS8_0178"/>